<keyword evidence="4" id="KW-0804">Transcription</keyword>
<dbReference type="InterPro" id="IPR051677">
    <property type="entry name" value="AfsR-DnrI-RedD_regulator"/>
</dbReference>
<dbReference type="AlphaFoldDB" id="A0A1Q8CLJ9"/>
<dbReference type="PROSITE" id="PS51755">
    <property type="entry name" value="OMPR_PHOB"/>
    <property type="match status" value="1"/>
</dbReference>
<dbReference type="Pfam" id="PF00486">
    <property type="entry name" value="Trans_reg_C"/>
    <property type="match status" value="1"/>
</dbReference>
<protein>
    <recommendedName>
        <fullName evidence="6">OmpR/PhoB-type domain-containing protein</fullName>
    </recommendedName>
</protein>
<organism evidence="7 8">
    <name type="scientific">Actinophytocola xanthii</name>
    <dbReference type="NCBI Taxonomy" id="1912961"/>
    <lineage>
        <taxon>Bacteria</taxon>
        <taxon>Bacillati</taxon>
        <taxon>Actinomycetota</taxon>
        <taxon>Actinomycetes</taxon>
        <taxon>Pseudonocardiales</taxon>
        <taxon>Pseudonocardiaceae</taxon>
    </lineage>
</organism>
<dbReference type="InterPro" id="IPR016032">
    <property type="entry name" value="Sig_transdc_resp-reg_C-effctor"/>
</dbReference>
<dbReference type="SMART" id="SM00862">
    <property type="entry name" value="Trans_reg_C"/>
    <property type="match status" value="1"/>
</dbReference>
<reference evidence="7 8" key="1">
    <citation type="submission" date="2016-12" db="EMBL/GenBank/DDBJ databases">
        <title>The draft genome sequence of Actinophytocola sp. 11-183.</title>
        <authorList>
            <person name="Wang W."/>
            <person name="Yuan L."/>
        </authorList>
    </citation>
    <scope>NUCLEOTIDE SEQUENCE [LARGE SCALE GENOMIC DNA]</scope>
    <source>
        <strain evidence="7 8">11-183</strain>
    </source>
</reference>
<evidence type="ECO:0000259" key="6">
    <source>
        <dbReference type="PROSITE" id="PS51755"/>
    </source>
</evidence>
<dbReference type="OrthoDB" id="3646695at2"/>
<dbReference type="GO" id="GO:0006355">
    <property type="term" value="P:regulation of DNA-templated transcription"/>
    <property type="evidence" value="ECO:0007669"/>
    <property type="project" value="InterPro"/>
</dbReference>
<keyword evidence="3 5" id="KW-0238">DNA-binding</keyword>
<dbReference type="Pfam" id="PF13191">
    <property type="entry name" value="AAA_16"/>
    <property type="match status" value="1"/>
</dbReference>
<dbReference type="SUPFAM" id="SSF52540">
    <property type="entry name" value="P-loop containing nucleoside triphosphate hydrolases"/>
    <property type="match status" value="1"/>
</dbReference>
<dbReference type="InterPro" id="IPR036388">
    <property type="entry name" value="WH-like_DNA-bd_sf"/>
</dbReference>
<evidence type="ECO:0000256" key="5">
    <source>
        <dbReference type="PROSITE-ProRule" id="PRU01091"/>
    </source>
</evidence>
<dbReference type="PRINTS" id="PR00364">
    <property type="entry name" value="DISEASERSIST"/>
</dbReference>
<dbReference type="Gene3D" id="3.40.50.300">
    <property type="entry name" value="P-loop containing nucleotide triphosphate hydrolases"/>
    <property type="match status" value="1"/>
</dbReference>
<dbReference type="InterPro" id="IPR027417">
    <property type="entry name" value="P-loop_NTPase"/>
</dbReference>
<dbReference type="InterPro" id="IPR001867">
    <property type="entry name" value="OmpR/PhoB-type_DNA-bd"/>
</dbReference>
<name>A0A1Q8CLJ9_9PSEU</name>
<dbReference type="SUPFAM" id="SSF48452">
    <property type="entry name" value="TPR-like"/>
    <property type="match status" value="3"/>
</dbReference>
<dbReference type="SUPFAM" id="SSF46894">
    <property type="entry name" value="C-terminal effector domain of the bipartite response regulators"/>
    <property type="match status" value="1"/>
</dbReference>
<dbReference type="SMART" id="SM01043">
    <property type="entry name" value="BTAD"/>
    <property type="match status" value="1"/>
</dbReference>
<dbReference type="STRING" id="1912961.BU204_23165"/>
<feature type="DNA-binding region" description="OmpR/PhoB-type" evidence="5">
    <location>
        <begin position="1"/>
        <end position="88"/>
    </location>
</feature>
<dbReference type="EMBL" id="MSIE01000044">
    <property type="protein sequence ID" value="OLF15224.1"/>
    <property type="molecule type" value="Genomic_DNA"/>
</dbReference>
<evidence type="ECO:0000313" key="8">
    <source>
        <dbReference type="Proteomes" id="UP000185596"/>
    </source>
</evidence>
<evidence type="ECO:0000256" key="4">
    <source>
        <dbReference type="ARBA" id="ARBA00023163"/>
    </source>
</evidence>
<dbReference type="GO" id="GO:0000160">
    <property type="term" value="P:phosphorelay signal transduction system"/>
    <property type="evidence" value="ECO:0007669"/>
    <property type="project" value="InterPro"/>
</dbReference>
<evidence type="ECO:0000256" key="3">
    <source>
        <dbReference type="ARBA" id="ARBA00023125"/>
    </source>
</evidence>
<dbReference type="Gene3D" id="1.25.40.10">
    <property type="entry name" value="Tetratricopeptide repeat domain"/>
    <property type="match status" value="2"/>
</dbReference>
<evidence type="ECO:0000256" key="1">
    <source>
        <dbReference type="ARBA" id="ARBA00005820"/>
    </source>
</evidence>
<dbReference type="Pfam" id="PF03704">
    <property type="entry name" value="BTAD"/>
    <property type="match status" value="1"/>
</dbReference>
<feature type="domain" description="OmpR/PhoB-type" evidence="6">
    <location>
        <begin position="1"/>
        <end position="88"/>
    </location>
</feature>
<keyword evidence="2" id="KW-0805">Transcription regulation</keyword>
<evidence type="ECO:0000256" key="2">
    <source>
        <dbReference type="ARBA" id="ARBA00023015"/>
    </source>
</evidence>
<dbReference type="GO" id="GO:0003677">
    <property type="term" value="F:DNA binding"/>
    <property type="evidence" value="ECO:0007669"/>
    <property type="project" value="UniProtKB-UniRule"/>
</dbReference>
<evidence type="ECO:0000313" key="7">
    <source>
        <dbReference type="EMBL" id="OLF15224.1"/>
    </source>
</evidence>
<comment type="similarity">
    <text evidence="1">Belongs to the AfsR/DnrI/RedD regulatory family.</text>
</comment>
<sequence length="987" mass="108681">MLGPFEAWHDGAQVELGDLQQRHALAVLLLHANTPVPGERLIDIIWGENRPKSNLIIGYIAKIRRVFRDAGADDVAILTTPTGYRLELDEDALDTVRFHKLCAGAAAARRRDDPAGATRLLHEAVALWRGDFLDGLDIDRVGGSGVLAPDDALRDAVGDLAELELASGNHRWVRDRLRPLVDKDPTHERLAVLLMRALLGNGDRARALEVYRRTERSMEAYGMTVPPELQSLARQARYGPPRGDLPPRSGRFTGRREELAEIEALAPGRDRAGPAVVWVSGPPGVGKTSLAVEAAHRLRDRFTDARLFVSLNGFTPQVRPTTPTEALGELLAELGVPPEQVPRTLRERAALYQDELAGTRTLVVLDNAGSEEQVRALLPNAPACMAIVTSRRVGDLDVADSLRLDPMPEAEAVELFRSLAGARRLTGWTERVREVVARCGRVPLQITIVASQFRRHPAWPLDHLLRLLGEAGPWNPNGGFDDAGVAAYLVSYQQLEQPQRTLFRLVGHLPGHDLGPEAAAAMLGGEVHRARALLEALYQASLVEESRPERYRMLDPLKSFASCALPPPDPAEHRAALERLLDFYLAATHAAITTAFPFDRDQQPRVDTRHVAAPVFADRRAALDWLGAEWPNLLAAVRHAAKHDHPDHTWRLALLLWRYFHTTARLGEWIETLELAREVTAGDPDNLEGHARVLLRLSTARWRAGELDHALELAAAALPKLIRLGDVRGEADGLCGIALVAIDQGMHRRAMAHFEAALVKYEEIGHRRGQAHALSHLGYLDEMHGELESAERRQLAAIPLLRAIDHRAGLANTLDNLGSVRQRLGRVDQALANHQEARALAVDMGDSVAAAYALTNLANAYRRLGRLDEATRHHELAAAACPEPDPSLRIQLHLDQGATRLARGDLSGALRELRAGLALATEIGDRAQRARADLALARILHSVDDHARAAEHWRSAEAEFDDLELPEGRRLRSELDRLDCACAGDRD</sequence>
<dbReference type="Gene3D" id="1.10.10.10">
    <property type="entry name" value="Winged helix-like DNA-binding domain superfamily/Winged helix DNA-binding domain"/>
    <property type="match status" value="1"/>
</dbReference>
<dbReference type="Pfam" id="PF13424">
    <property type="entry name" value="TPR_12"/>
    <property type="match status" value="1"/>
</dbReference>
<dbReference type="InterPro" id="IPR011990">
    <property type="entry name" value="TPR-like_helical_dom_sf"/>
</dbReference>
<dbReference type="InterPro" id="IPR019734">
    <property type="entry name" value="TPR_rpt"/>
</dbReference>
<comment type="caution">
    <text evidence="7">The sequence shown here is derived from an EMBL/GenBank/DDBJ whole genome shotgun (WGS) entry which is preliminary data.</text>
</comment>
<dbReference type="PANTHER" id="PTHR35807">
    <property type="entry name" value="TRANSCRIPTIONAL REGULATOR REDD-RELATED"/>
    <property type="match status" value="1"/>
</dbReference>
<dbReference type="PANTHER" id="PTHR35807:SF1">
    <property type="entry name" value="TRANSCRIPTIONAL REGULATOR REDD"/>
    <property type="match status" value="1"/>
</dbReference>
<gene>
    <name evidence="7" type="ORF">BU204_23165</name>
</gene>
<dbReference type="InterPro" id="IPR005158">
    <property type="entry name" value="BTAD"/>
</dbReference>
<keyword evidence="8" id="KW-1185">Reference proteome</keyword>
<accession>A0A1Q8CLJ9</accession>
<dbReference type="InterPro" id="IPR041664">
    <property type="entry name" value="AAA_16"/>
</dbReference>
<dbReference type="Proteomes" id="UP000185596">
    <property type="component" value="Unassembled WGS sequence"/>
</dbReference>
<proteinExistence type="inferred from homology"/>
<dbReference type="GO" id="GO:0043531">
    <property type="term" value="F:ADP binding"/>
    <property type="evidence" value="ECO:0007669"/>
    <property type="project" value="InterPro"/>
</dbReference>
<dbReference type="SMART" id="SM00028">
    <property type="entry name" value="TPR"/>
    <property type="match status" value="5"/>
</dbReference>